<proteinExistence type="predicted"/>
<protein>
    <submittedName>
        <fullName evidence="1">Uncharacterized protein</fullName>
    </submittedName>
</protein>
<comment type="caution">
    <text evidence="1">The sequence shown here is derived from an EMBL/GenBank/DDBJ whole genome shotgun (WGS) entry which is preliminary data.</text>
</comment>
<gene>
    <name evidence="1" type="ORF">BN580_00796</name>
</gene>
<evidence type="ECO:0000313" key="1">
    <source>
        <dbReference type="EMBL" id="CDC70941.1"/>
    </source>
</evidence>
<accession>R6TSR2</accession>
<name>R6TSR2_9BACT</name>
<dbReference type="Proteomes" id="UP000017938">
    <property type="component" value="Unassembled WGS sequence"/>
</dbReference>
<dbReference type="AlphaFoldDB" id="R6TSR2"/>
<dbReference type="EMBL" id="CBFW010000056">
    <property type="protein sequence ID" value="CDC70941.1"/>
    <property type="molecule type" value="Genomic_DNA"/>
</dbReference>
<sequence length="48" mass="5398">MPDKELSLLECGYTEADIETASPDDMNVYYSKDNQQKYGVVGIRIALL</sequence>
<organism evidence="1 2">
    <name type="scientific">Candidatus Colimorpha enterica</name>
    <dbReference type="NCBI Taxonomy" id="3083063"/>
    <lineage>
        <taxon>Bacteria</taxon>
        <taxon>Pseudomonadati</taxon>
        <taxon>Bacteroidota</taxon>
        <taxon>Bacteroidia</taxon>
        <taxon>Bacteroidales</taxon>
        <taxon>Candidatus Colimorpha</taxon>
    </lineage>
</organism>
<evidence type="ECO:0000313" key="2">
    <source>
        <dbReference type="Proteomes" id="UP000017938"/>
    </source>
</evidence>
<reference evidence="1" key="1">
    <citation type="submission" date="2012-11" db="EMBL/GenBank/DDBJ databases">
        <title>Dependencies among metagenomic species, viruses, plasmids and units of genetic variation.</title>
        <authorList>
            <person name="Nielsen H.B."/>
            <person name="Almeida M."/>
            <person name="Juncker A.S."/>
            <person name="Rasmussen S."/>
            <person name="Li J."/>
            <person name="Sunagawa S."/>
            <person name="Plichta D."/>
            <person name="Gautier L."/>
            <person name="Le Chatelier E."/>
            <person name="Peletier E."/>
            <person name="Bonde I."/>
            <person name="Nielsen T."/>
            <person name="Manichanh C."/>
            <person name="Arumugam M."/>
            <person name="Batto J."/>
            <person name="Santos M.B.Q.D."/>
            <person name="Blom N."/>
            <person name="Borruel N."/>
            <person name="Burgdorf K.S."/>
            <person name="Boumezbeur F."/>
            <person name="Casellas F."/>
            <person name="Dore J."/>
            <person name="Guarner F."/>
            <person name="Hansen T."/>
            <person name="Hildebrand F."/>
            <person name="Kaas R.S."/>
            <person name="Kennedy S."/>
            <person name="Kristiansen K."/>
            <person name="Kultima J.R."/>
            <person name="Leonard P."/>
            <person name="Levenez F."/>
            <person name="Lund O."/>
            <person name="Moumen B."/>
            <person name="Le Paslier D."/>
            <person name="Pons N."/>
            <person name="Pedersen O."/>
            <person name="Prifti E."/>
            <person name="Qin J."/>
            <person name="Raes J."/>
            <person name="Tap J."/>
            <person name="Tims S."/>
            <person name="Ussery D.W."/>
            <person name="Yamada T."/>
            <person name="MetaHit consortium"/>
            <person name="Renault P."/>
            <person name="Sicheritz-Ponten T."/>
            <person name="Bork P."/>
            <person name="Wang J."/>
            <person name="Brunak S."/>
            <person name="Ehrlich S.D."/>
        </authorList>
    </citation>
    <scope>NUCLEOTIDE SEQUENCE [LARGE SCALE GENOMIC DNA]</scope>
</reference>